<evidence type="ECO:0000256" key="3">
    <source>
        <dbReference type="ARBA" id="ARBA00022737"/>
    </source>
</evidence>
<dbReference type="Proteomes" id="UP001153076">
    <property type="component" value="Unassembled WGS sequence"/>
</dbReference>
<dbReference type="Pfam" id="PF05659">
    <property type="entry name" value="RPW8"/>
    <property type="match status" value="1"/>
</dbReference>
<dbReference type="Gene3D" id="3.40.50.300">
    <property type="entry name" value="P-loop containing nucleotide triphosphate hydrolases"/>
    <property type="match status" value="1"/>
</dbReference>
<keyword evidence="9" id="KW-1185">Reference proteome</keyword>
<comment type="similarity">
    <text evidence="1">Belongs to the disease resistance NB-LRR family.</text>
</comment>
<keyword evidence="5" id="KW-0611">Plant defense</keyword>
<name>A0A9Q1KY37_9CARY</name>
<dbReference type="GO" id="GO:0005524">
    <property type="term" value="F:ATP binding"/>
    <property type="evidence" value="ECO:0007669"/>
    <property type="project" value="UniProtKB-KW"/>
</dbReference>
<dbReference type="InterPro" id="IPR027417">
    <property type="entry name" value="P-loop_NTPase"/>
</dbReference>
<dbReference type="AlphaFoldDB" id="A0A9Q1KY37"/>
<keyword evidence="4" id="KW-0547">Nucleotide-binding</keyword>
<evidence type="ECO:0000313" key="8">
    <source>
        <dbReference type="EMBL" id="KAJ8450993.1"/>
    </source>
</evidence>
<dbReference type="InterPro" id="IPR008808">
    <property type="entry name" value="Powdery_mildew-R_dom"/>
</dbReference>
<evidence type="ECO:0000256" key="6">
    <source>
        <dbReference type="ARBA" id="ARBA00022840"/>
    </source>
</evidence>
<dbReference type="FunFam" id="3.80.10.10:FF:001428">
    <property type="entry name" value="Probable disease resistance protein At5g04720"/>
    <property type="match status" value="1"/>
</dbReference>
<sequence length="832" mass="94549">MAVTDLFAGEIATELLKQLISIVRKSTLCRASAEQLVLHVKELLPIIQEIKYSGVELPQFRQSQLDRISEILRSGLELSNKVLASSRWNVYKNLQLARKMEKLEKHVARFVQGPMQAHVLADVHHLRFDSAERFDRLEGSTRRIERQLGSLKIEREGGGGRWEEELRRVEELEEKFEGNLGMALEVGVRKLKELVMERDGGVVGICGIGGSGKTTLARAVCRDDHIQSNSGQTYAAYFNNRILFLTVSQSPNVEELRSRIWAFLSNTEYMGGASPGIPQWDLQCEWKFGVHALVVLDDVWSLSVLEQLIFRVPGCKTLVVSRSKFPTVLNQTYEVELLDDDQSMTLFCYSAFGQKSIPINVDEQLVKQLVRECRGLPLALKVIGASLRGQPQMFWMSAKSRLSRGEPIGESHEANLLERMKTSISFLSDKVRECFLDLACFPEDTKIPLDILINMWVEVHDFVEDDVFAILIELSEKNLITLVKDARAGDTYCSYYTIFVTQHDVLRDLALHLNNSGNINQRRRLLMPRREGSLPKEWERNAGQPLNAQIVSLHTGEIKGNEWFSMEFPKAEVLILNFSASEFVLPPFINNMPRLRALIIINHGTSHAVLHNLSVFAAMPNLRSLWLERVSVPQFPDQCMPLEKLHKLSLVLCKIDKSFDPSVVDLPWIFPHLEELTIDHCTDLVQLPVSICLLHSLMSLSITNCHSLRELPADVGMLDSLKILRIYACPSLKSLPPGICQLVCLKYLDISQCVNLVLLPDNFARLMALEKFDMRECSRIRTLPKSVASLESLRHVICDEEISWMWKELGSALPQLRVQVAKECFDLDWLTE</sequence>
<evidence type="ECO:0000259" key="7">
    <source>
        <dbReference type="PROSITE" id="PS51153"/>
    </source>
</evidence>
<dbReference type="PROSITE" id="PS51153">
    <property type="entry name" value="RPW8"/>
    <property type="match status" value="1"/>
</dbReference>
<evidence type="ECO:0000256" key="4">
    <source>
        <dbReference type="ARBA" id="ARBA00022741"/>
    </source>
</evidence>
<dbReference type="GO" id="GO:0006952">
    <property type="term" value="P:defense response"/>
    <property type="evidence" value="ECO:0007669"/>
    <property type="project" value="UniProtKB-KW"/>
</dbReference>
<dbReference type="SUPFAM" id="SSF52047">
    <property type="entry name" value="RNI-like"/>
    <property type="match status" value="1"/>
</dbReference>
<gene>
    <name evidence="8" type="ORF">Cgig2_032618</name>
</gene>
<dbReference type="Gene3D" id="1.10.10.10">
    <property type="entry name" value="Winged helix-like DNA-binding domain superfamily/Winged helix DNA-binding domain"/>
    <property type="match status" value="1"/>
</dbReference>
<evidence type="ECO:0000313" key="9">
    <source>
        <dbReference type="Proteomes" id="UP001153076"/>
    </source>
</evidence>
<dbReference type="Gene3D" id="3.80.10.10">
    <property type="entry name" value="Ribonuclease Inhibitor"/>
    <property type="match status" value="1"/>
</dbReference>
<evidence type="ECO:0000256" key="5">
    <source>
        <dbReference type="ARBA" id="ARBA00022821"/>
    </source>
</evidence>
<dbReference type="InterPro" id="IPR002182">
    <property type="entry name" value="NB-ARC"/>
</dbReference>
<reference evidence="8" key="1">
    <citation type="submission" date="2022-04" db="EMBL/GenBank/DDBJ databases">
        <title>Carnegiea gigantea Genome sequencing and assembly v2.</title>
        <authorList>
            <person name="Copetti D."/>
            <person name="Sanderson M.J."/>
            <person name="Burquez A."/>
            <person name="Wojciechowski M.F."/>
        </authorList>
    </citation>
    <scope>NUCLEOTIDE SEQUENCE</scope>
    <source>
        <strain evidence="8">SGP5-SGP5p</strain>
        <tissue evidence="8">Aerial part</tissue>
    </source>
</reference>
<keyword evidence="6" id="KW-0067">ATP-binding</keyword>
<organism evidence="8 9">
    <name type="scientific">Carnegiea gigantea</name>
    <dbReference type="NCBI Taxonomy" id="171969"/>
    <lineage>
        <taxon>Eukaryota</taxon>
        <taxon>Viridiplantae</taxon>
        <taxon>Streptophyta</taxon>
        <taxon>Embryophyta</taxon>
        <taxon>Tracheophyta</taxon>
        <taxon>Spermatophyta</taxon>
        <taxon>Magnoliopsida</taxon>
        <taxon>eudicotyledons</taxon>
        <taxon>Gunneridae</taxon>
        <taxon>Pentapetalae</taxon>
        <taxon>Caryophyllales</taxon>
        <taxon>Cactineae</taxon>
        <taxon>Cactaceae</taxon>
        <taxon>Cactoideae</taxon>
        <taxon>Echinocereeae</taxon>
        <taxon>Carnegiea</taxon>
    </lineage>
</organism>
<dbReference type="Gene3D" id="1.10.8.430">
    <property type="entry name" value="Helical domain of apoptotic protease-activating factors"/>
    <property type="match status" value="1"/>
</dbReference>
<dbReference type="Pfam" id="PF00931">
    <property type="entry name" value="NB-ARC"/>
    <property type="match status" value="1"/>
</dbReference>
<evidence type="ECO:0000256" key="1">
    <source>
        <dbReference type="ARBA" id="ARBA00008894"/>
    </source>
</evidence>
<dbReference type="InterPro" id="IPR032675">
    <property type="entry name" value="LRR_dom_sf"/>
</dbReference>
<accession>A0A9Q1KY37</accession>
<dbReference type="SUPFAM" id="SSF52540">
    <property type="entry name" value="P-loop containing nucleoside triphosphate hydrolases"/>
    <property type="match status" value="1"/>
</dbReference>
<dbReference type="PANTHER" id="PTHR36766:SF30">
    <property type="entry name" value="TIR-NBS TYPE DISEASE RESISTANCE PROTEIN-RELATED"/>
    <property type="match status" value="1"/>
</dbReference>
<dbReference type="PRINTS" id="PR00364">
    <property type="entry name" value="DISEASERSIST"/>
</dbReference>
<feature type="domain" description="RPW8" evidence="7">
    <location>
        <begin position="1"/>
        <end position="149"/>
    </location>
</feature>
<dbReference type="OrthoDB" id="1357022at2759"/>
<protein>
    <recommendedName>
        <fullName evidence="7">RPW8 domain-containing protein</fullName>
    </recommendedName>
</protein>
<proteinExistence type="inferred from homology"/>
<dbReference type="InterPro" id="IPR042197">
    <property type="entry name" value="Apaf_helical"/>
</dbReference>
<keyword evidence="2" id="KW-0433">Leucine-rich repeat</keyword>
<dbReference type="InterPro" id="IPR036388">
    <property type="entry name" value="WH-like_DNA-bd_sf"/>
</dbReference>
<keyword evidence="3" id="KW-0677">Repeat</keyword>
<dbReference type="GO" id="GO:0043531">
    <property type="term" value="F:ADP binding"/>
    <property type="evidence" value="ECO:0007669"/>
    <property type="project" value="InterPro"/>
</dbReference>
<comment type="caution">
    <text evidence="8">The sequence shown here is derived from an EMBL/GenBank/DDBJ whole genome shotgun (WGS) entry which is preliminary data.</text>
</comment>
<dbReference type="EMBL" id="JAKOGI010000012">
    <property type="protein sequence ID" value="KAJ8450993.1"/>
    <property type="molecule type" value="Genomic_DNA"/>
</dbReference>
<evidence type="ECO:0000256" key="2">
    <source>
        <dbReference type="ARBA" id="ARBA00022614"/>
    </source>
</evidence>
<dbReference type="PANTHER" id="PTHR36766">
    <property type="entry name" value="PLANT BROAD-SPECTRUM MILDEW RESISTANCE PROTEIN RPW8"/>
    <property type="match status" value="1"/>
</dbReference>